<organism evidence="1 2">
    <name type="scientific">Prevotella denticola CRIS 18C-A</name>
    <dbReference type="NCBI Taxonomy" id="944557"/>
    <lineage>
        <taxon>Bacteria</taxon>
        <taxon>Pseudomonadati</taxon>
        <taxon>Bacteroidota</taxon>
        <taxon>Bacteroidia</taxon>
        <taxon>Bacteroidales</taxon>
        <taxon>Prevotellaceae</taxon>
        <taxon>Prevotella</taxon>
    </lineage>
</organism>
<dbReference type="AlphaFoldDB" id="F0H800"/>
<reference evidence="1 2" key="1">
    <citation type="submission" date="2011-02" db="EMBL/GenBank/DDBJ databases">
        <authorList>
            <person name="Durkin A.S."/>
            <person name="Madupu R."/>
            <person name="Torralba M."/>
            <person name="Gillis M."/>
            <person name="Methe B."/>
            <person name="Sutton G."/>
            <person name="Nelson K.E."/>
        </authorList>
    </citation>
    <scope>NUCLEOTIDE SEQUENCE [LARGE SCALE GENOMIC DNA]</scope>
    <source>
        <strain evidence="1 2">CRIS 18C-A</strain>
    </source>
</reference>
<evidence type="ECO:0000313" key="1">
    <source>
        <dbReference type="EMBL" id="EGC86063.1"/>
    </source>
</evidence>
<feature type="non-terminal residue" evidence="1">
    <location>
        <position position="55"/>
    </location>
</feature>
<comment type="caution">
    <text evidence="1">The sequence shown here is derived from an EMBL/GenBank/DDBJ whole genome shotgun (WGS) entry which is preliminary data.</text>
</comment>
<keyword evidence="2" id="KW-1185">Reference proteome</keyword>
<gene>
    <name evidence="1" type="ORF">HMPREF9303_2235</name>
</gene>
<dbReference type="Proteomes" id="UP000003155">
    <property type="component" value="Unassembled WGS sequence"/>
</dbReference>
<protein>
    <submittedName>
        <fullName evidence="1">Uncharacterized protein</fullName>
    </submittedName>
</protein>
<name>F0H800_9BACT</name>
<sequence>MQWEINVLFNQGAFYLSKMLAEILQSVGSKYVFCHHFEPGWEVNFLSFLSSITKW</sequence>
<proteinExistence type="predicted"/>
<dbReference type="EMBL" id="AEXO01000078">
    <property type="protein sequence ID" value="EGC86063.1"/>
    <property type="molecule type" value="Genomic_DNA"/>
</dbReference>
<evidence type="ECO:0000313" key="2">
    <source>
        <dbReference type="Proteomes" id="UP000003155"/>
    </source>
</evidence>
<accession>F0H800</accession>